<evidence type="ECO:0000256" key="1">
    <source>
        <dbReference type="SAM" id="MobiDB-lite"/>
    </source>
</evidence>
<protein>
    <submittedName>
        <fullName evidence="2">Bacterial pre-peptidase C-terminal domain</fullName>
    </submittedName>
</protein>
<evidence type="ECO:0000313" key="2">
    <source>
        <dbReference type="EMBL" id="CAB9503279.1"/>
    </source>
</evidence>
<dbReference type="AlphaFoldDB" id="A0A9N8DM70"/>
<comment type="caution">
    <text evidence="2">The sequence shown here is derived from an EMBL/GenBank/DDBJ whole genome shotgun (WGS) entry which is preliminary data.</text>
</comment>
<feature type="region of interest" description="Disordered" evidence="1">
    <location>
        <begin position="188"/>
        <end position="210"/>
    </location>
</feature>
<dbReference type="Proteomes" id="UP001153069">
    <property type="component" value="Unassembled WGS sequence"/>
</dbReference>
<reference evidence="2" key="1">
    <citation type="submission" date="2020-06" db="EMBL/GenBank/DDBJ databases">
        <authorList>
            <consortium name="Plant Systems Biology data submission"/>
        </authorList>
    </citation>
    <scope>NUCLEOTIDE SEQUENCE</scope>
    <source>
        <strain evidence="2">D6</strain>
    </source>
</reference>
<keyword evidence="3" id="KW-1185">Reference proteome</keyword>
<name>A0A9N8DM70_9STRA</name>
<sequence length="588" mass="65068">MKLVQVSLRTCVGYTFLWILLLRVSTAVSLVWTTITYDDFQDGWGNFATVADSDGDATWDAQALRIQNNSGNRSSVFLSTPYNVAAFQDLRVSFSYHAQDMEDGESFLLEYLPTQSGSWQVVKRYVAGIDFSNSDRSSLSIITFSHRMDEAMYELTDAANIRFRCEASSSNDFVFLDEIRFQGLEIVPTESPSTTPPTSMPLRNPTNTPTRAVEVNCPLDRSFIPEKFEMGPYADDNPNDAVEDDLFEISSIAYSEQVDSNGLRYAYMVSDKEQYSLKVIRFTANTINGNPINGQGFGVAAYTLFTEEPLNDDWEDISLGPCTDINTTSYTTDQTCIYIGNIGNNNRPPKPQRENLYIYKFVEPLIGSDGPMDQIVQFATIEFRYGNGFDQSEGRYYDAEALFVDWTGVVEGNNNNDENQGDIYVSTKGGCSGGVGKIPVSVHRDLGAGELLSNFSMARVVGVVDVPIIAENVNVQISRSCRDGWFGVWTGADMRRDGQLIAFNLEGAPGSGGSVYFFPRASNQSVREALSGQPCNFVATLAIGLEDERKYEAVAFVDPAGIRLAHVSECSGVCTPSVFEYDLEYIPS</sequence>
<evidence type="ECO:0000313" key="3">
    <source>
        <dbReference type="Proteomes" id="UP001153069"/>
    </source>
</evidence>
<accession>A0A9N8DM70</accession>
<proteinExistence type="predicted"/>
<gene>
    <name evidence="2" type="ORF">SEMRO_161_G072440.1</name>
</gene>
<organism evidence="2 3">
    <name type="scientific">Seminavis robusta</name>
    <dbReference type="NCBI Taxonomy" id="568900"/>
    <lineage>
        <taxon>Eukaryota</taxon>
        <taxon>Sar</taxon>
        <taxon>Stramenopiles</taxon>
        <taxon>Ochrophyta</taxon>
        <taxon>Bacillariophyta</taxon>
        <taxon>Bacillariophyceae</taxon>
        <taxon>Bacillariophycidae</taxon>
        <taxon>Naviculales</taxon>
        <taxon>Naviculaceae</taxon>
        <taxon>Seminavis</taxon>
    </lineage>
</organism>
<dbReference type="EMBL" id="CAICTM010000160">
    <property type="protein sequence ID" value="CAB9503279.1"/>
    <property type="molecule type" value="Genomic_DNA"/>
</dbReference>